<feature type="compositionally biased region" description="Polar residues" evidence="1">
    <location>
        <begin position="146"/>
        <end position="157"/>
    </location>
</feature>
<dbReference type="EMBL" id="DS985215">
    <property type="protein sequence ID" value="EEY15770.1"/>
    <property type="molecule type" value="Genomic_DNA"/>
</dbReference>
<organism evidence="3">
    <name type="scientific">Verticillium alfalfae (strain VaMs.102 / ATCC MYA-4576 / FGSC 10136)</name>
    <name type="common">Verticillium wilt of alfalfa</name>
    <name type="synonym">Verticillium albo-atrum</name>
    <dbReference type="NCBI Taxonomy" id="526221"/>
    <lineage>
        <taxon>Eukaryota</taxon>
        <taxon>Fungi</taxon>
        <taxon>Dikarya</taxon>
        <taxon>Ascomycota</taxon>
        <taxon>Pezizomycotina</taxon>
        <taxon>Sordariomycetes</taxon>
        <taxon>Hypocreomycetidae</taxon>
        <taxon>Glomerellales</taxon>
        <taxon>Plectosphaerellaceae</taxon>
        <taxon>Verticillium</taxon>
    </lineage>
</organism>
<dbReference type="Proteomes" id="UP000008698">
    <property type="component" value="Unassembled WGS sequence"/>
</dbReference>
<dbReference type="KEGG" id="val:VDBG_01879"/>
<accession>C9SBN6</accession>
<protein>
    <submittedName>
        <fullName evidence="2">Predicted protein</fullName>
    </submittedName>
</protein>
<reference evidence="3" key="1">
    <citation type="journal article" date="2011" name="PLoS Pathog.">
        <title>Comparative genomics yields insights into niche adaptation of plant vascular wilt pathogens.</title>
        <authorList>
            <person name="Klosterman S.J."/>
            <person name="Subbarao K.V."/>
            <person name="Kang S."/>
            <person name="Veronese P."/>
            <person name="Gold S.E."/>
            <person name="Thomma B.P.H.J."/>
            <person name="Chen Z."/>
            <person name="Henrissat B."/>
            <person name="Lee Y.-H."/>
            <person name="Park J."/>
            <person name="Garcia-Pedrajas M.D."/>
            <person name="Barbara D.J."/>
            <person name="Anchieta A."/>
            <person name="de Jonge R."/>
            <person name="Santhanam P."/>
            <person name="Maruthachalam K."/>
            <person name="Atallah Z."/>
            <person name="Amyotte S.G."/>
            <person name="Paz Z."/>
            <person name="Inderbitzin P."/>
            <person name="Hayes R.J."/>
            <person name="Heiman D.I."/>
            <person name="Young S."/>
            <person name="Zeng Q."/>
            <person name="Engels R."/>
            <person name="Galagan J."/>
            <person name="Cuomo C.A."/>
            <person name="Dobinson K.F."/>
            <person name="Ma L.-J."/>
        </authorList>
    </citation>
    <scope>NUCLEOTIDE SEQUENCE [LARGE SCALE GENOMIC DNA]</scope>
    <source>
        <strain evidence="3">VaMs.102 / ATCC MYA-4576 / FGSC 10136</strain>
    </source>
</reference>
<dbReference type="HOGENOM" id="CLU_1541277_0_0_1"/>
<proteinExistence type="predicted"/>
<evidence type="ECO:0000313" key="2">
    <source>
        <dbReference type="EMBL" id="EEY15770.1"/>
    </source>
</evidence>
<evidence type="ECO:0000313" key="3">
    <source>
        <dbReference type="Proteomes" id="UP000008698"/>
    </source>
</evidence>
<dbReference type="AlphaFoldDB" id="C9SBN6"/>
<evidence type="ECO:0000256" key="1">
    <source>
        <dbReference type="SAM" id="MobiDB-lite"/>
    </source>
</evidence>
<dbReference type="OrthoDB" id="10304435at2759"/>
<sequence length="174" mass="19514">MNPAGIEPNTPLHHRISTWSRSTTHPARADIPYYEPKGRATNEDIGTIEMRPPRRPLDHHRSLPKLRTQLRSECFGNYGADGALRGRQHTHSQRSDGPAAISFDFPVRLGHVEGTSWDFEDVSRNASWTSISEPSDTGMCNERADSSNTSGQCPSTREASFRGLRWSGWPFAKK</sequence>
<gene>
    <name evidence="2" type="ORF">VDBG_01879</name>
</gene>
<dbReference type="GeneID" id="9535317"/>
<feature type="region of interest" description="Disordered" evidence="1">
    <location>
        <begin position="1"/>
        <end position="39"/>
    </location>
</feature>
<dbReference type="RefSeq" id="XP_003007691.1">
    <property type="nucleotide sequence ID" value="XM_003007645.1"/>
</dbReference>
<name>C9SBN6_VERA1</name>
<feature type="region of interest" description="Disordered" evidence="1">
    <location>
        <begin position="130"/>
        <end position="157"/>
    </location>
</feature>
<keyword evidence="3" id="KW-1185">Reference proteome</keyword>